<dbReference type="Proteomes" id="UP001147760">
    <property type="component" value="Unassembled WGS sequence"/>
</dbReference>
<keyword evidence="3" id="KW-0804">Transcription</keyword>
<dbReference type="CDD" id="cd12148">
    <property type="entry name" value="fungal_TF_MHR"/>
    <property type="match status" value="1"/>
</dbReference>
<dbReference type="EMBL" id="JAPWDO010000005">
    <property type="protein sequence ID" value="KAJ5469878.1"/>
    <property type="molecule type" value="Genomic_DNA"/>
</dbReference>
<evidence type="ECO:0000256" key="1">
    <source>
        <dbReference type="ARBA" id="ARBA00004123"/>
    </source>
</evidence>
<evidence type="ECO:0000313" key="6">
    <source>
        <dbReference type="Proteomes" id="UP001147760"/>
    </source>
</evidence>
<evidence type="ECO:0000256" key="3">
    <source>
        <dbReference type="ARBA" id="ARBA00023163"/>
    </source>
</evidence>
<evidence type="ECO:0000256" key="2">
    <source>
        <dbReference type="ARBA" id="ARBA00023015"/>
    </source>
</evidence>
<keyword evidence="6" id="KW-1185">Reference proteome</keyword>
<comment type="caution">
    <text evidence="5">The sequence shown here is derived from an EMBL/GenBank/DDBJ whole genome shotgun (WGS) entry which is preliminary data.</text>
</comment>
<protein>
    <recommendedName>
        <fullName evidence="7">Transcription factor domain-containing protein</fullName>
    </recommendedName>
</protein>
<name>A0A9W9WMK0_9EURO</name>
<gene>
    <name evidence="5" type="ORF">N7530_007235</name>
</gene>
<keyword evidence="4" id="KW-0539">Nucleus</keyword>
<organism evidence="5 6">
    <name type="scientific">Penicillium desertorum</name>
    <dbReference type="NCBI Taxonomy" id="1303715"/>
    <lineage>
        <taxon>Eukaryota</taxon>
        <taxon>Fungi</taxon>
        <taxon>Dikarya</taxon>
        <taxon>Ascomycota</taxon>
        <taxon>Pezizomycotina</taxon>
        <taxon>Eurotiomycetes</taxon>
        <taxon>Eurotiomycetidae</taxon>
        <taxon>Eurotiales</taxon>
        <taxon>Aspergillaceae</taxon>
        <taxon>Penicillium</taxon>
    </lineage>
</organism>
<reference evidence="5" key="2">
    <citation type="journal article" date="2023" name="IMA Fungus">
        <title>Comparative genomic study of the Penicillium genus elucidates a diverse pangenome and 15 lateral gene transfer events.</title>
        <authorList>
            <person name="Petersen C."/>
            <person name="Sorensen T."/>
            <person name="Nielsen M.R."/>
            <person name="Sondergaard T.E."/>
            <person name="Sorensen J.L."/>
            <person name="Fitzpatrick D.A."/>
            <person name="Frisvad J.C."/>
            <person name="Nielsen K.L."/>
        </authorList>
    </citation>
    <scope>NUCLEOTIDE SEQUENCE</scope>
    <source>
        <strain evidence="5">IBT 17660</strain>
    </source>
</reference>
<keyword evidence="2" id="KW-0805">Transcription regulation</keyword>
<evidence type="ECO:0000313" key="5">
    <source>
        <dbReference type="EMBL" id="KAJ5469878.1"/>
    </source>
</evidence>
<proteinExistence type="predicted"/>
<evidence type="ECO:0008006" key="7">
    <source>
        <dbReference type="Google" id="ProtNLM"/>
    </source>
</evidence>
<dbReference type="OrthoDB" id="4328445at2759"/>
<comment type="subcellular location">
    <subcellularLocation>
        <location evidence="1">Nucleus</location>
    </subcellularLocation>
</comment>
<sequence>MGYHRDGEHFNLTPFETEMRRRIWWQILLQDASFTGMDQMAFPRTFDTKQPQNFNDVDIFPGSTRPIKPRDRPTEMGLILIITSCDGIRDGFKASWCRRSDLDE</sequence>
<dbReference type="InterPro" id="IPR050613">
    <property type="entry name" value="Sec_Metabolite_Reg"/>
</dbReference>
<dbReference type="AlphaFoldDB" id="A0A9W9WMK0"/>
<dbReference type="PANTHER" id="PTHR31001">
    <property type="entry name" value="UNCHARACTERIZED TRANSCRIPTIONAL REGULATORY PROTEIN"/>
    <property type="match status" value="1"/>
</dbReference>
<accession>A0A9W9WMK0</accession>
<dbReference type="GO" id="GO:0005634">
    <property type="term" value="C:nucleus"/>
    <property type="evidence" value="ECO:0007669"/>
    <property type="project" value="UniProtKB-SubCell"/>
</dbReference>
<reference evidence="5" key="1">
    <citation type="submission" date="2022-12" db="EMBL/GenBank/DDBJ databases">
        <authorList>
            <person name="Petersen C."/>
        </authorList>
    </citation>
    <scope>NUCLEOTIDE SEQUENCE</scope>
    <source>
        <strain evidence="5">IBT 17660</strain>
    </source>
</reference>
<evidence type="ECO:0000256" key="4">
    <source>
        <dbReference type="ARBA" id="ARBA00023242"/>
    </source>
</evidence>